<gene>
    <name evidence="8" type="ORF">B6N60_03045</name>
</gene>
<name>A0A975T917_9NOST</name>
<proteinExistence type="inferred from homology"/>
<dbReference type="Proteomes" id="UP000683511">
    <property type="component" value="Chromosome"/>
</dbReference>
<dbReference type="Gene3D" id="1.25.40.10">
    <property type="entry name" value="Tetratricopeptide repeat domain"/>
    <property type="match status" value="2"/>
</dbReference>
<dbReference type="PROSITE" id="PS50005">
    <property type="entry name" value="TPR"/>
    <property type="match status" value="1"/>
</dbReference>
<reference evidence="8" key="1">
    <citation type="submission" date="2017-04" db="EMBL/GenBank/DDBJ databases">
        <title>Genome deletions in a multicellular cyanobacterial endosymbiont for morphological adaptation in marine diatoms.</title>
        <authorList>
            <person name="Wang Y."/>
            <person name="Gao H."/>
            <person name="Li R."/>
            <person name="Xu X."/>
        </authorList>
    </citation>
    <scope>NUCLEOTIDE SEQUENCE</scope>
    <source>
        <strain evidence="8">FACHB 800</strain>
    </source>
</reference>
<dbReference type="InterPro" id="IPR011990">
    <property type="entry name" value="TPR-like_helical_dom_sf"/>
</dbReference>
<feature type="coiled-coil region" evidence="7">
    <location>
        <begin position="56"/>
        <end position="83"/>
    </location>
</feature>
<feature type="repeat" description="TPR" evidence="6">
    <location>
        <begin position="355"/>
        <end position="388"/>
    </location>
</feature>
<evidence type="ECO:0000256" key="7">
    <source>
        <dbReference type="SAM" id="Coils"/>
    </source>
</evidence>
<keyword evidence="3" id="KW-0677">Repeat</keyword>
<dbReference type="SUPFAM" id="SSF48452">
    <property type="entry name" value="TPR-like"/>
    <property type="match status" value="1"/>
</dbReference>
<dbReference type="InterPro" id="IPR051476">
    <property type="entry name" value="Bac_ResReg_Asp_Phosphatase"/>
</dbReference>
<evidence type="ECO:0000313" key="8">
    <source>
        <dbReference type="EMBL" id="QXE24340.1"/>
    </source>
</evidence>
<dbReference type="AlphaFoldDB" id="A0A975T917"/>
<evidence type="ECO:0000256" key="3">
    <source>
        <dbReference type="ARBA" id="ARBA00022737"/>
    </source>
</evidence>
<dbReference type="PANTHER" id="PTHR46630:SF1">
    <property type="entry name" value="TETRATRICOPEPTIDE REPEAT PROTEIN 29"/>
    <property type="match status" value="1"/>
</dbReference>
<accession>A0A975T917</accession>
<evidence type="ECO:0000256" key="6">
    <source>
        <dbReference type="PROSITE-ProRule" id="PRU00339"/>
    </source>
</evidence>
<dbReference type="InterPro" id="IPR019734">
    <property type="entry name" value="TPR_rpt"/>
</dbReference>
<sequence>MLWRLILIVTTVIFWSGYSGWSLAESKKLDQLDKFPPSPLEINTPDPLLPPLADKQQLSLEDLQRLETALDELNQQASTALTEGNQDQAFEIWNRELRLRRYLGTIAELEALSRVGAIAWRENNRPQVQYITQRLQVIQGQMVKEKSTDLSLWRSLGQAYQAIRYPKLALTVYDQILVLVRQQQDQGGEVETLNTIGELHLAWFDYAKAGEAYEQLLNFATNSGDRLSQVTYLQQLGFIYTQSKQPQQTIDVLSKLVDIYTSDNNLTLIPSLKLAIASNYETLAQKDSNFRQEAFNNYQTAYVMAWESQQYVNAGAALQKLITLYRAQQQIDEALEASQILIETETLARNLYGVMQAYDQMGQLYLQRQEKPQALAAFQKGLEIAQQLKHEETYFTQQIEKLSTASF</sequence>
<evidence type="ECO:0000313" key="9">
    <source>
        <dbReference type="Proteomes" id="UP000683511"/>
    </source>
</evidence>
<keyword evidence="2" id="KW-0963">Cytoplasm</keyword>
<dbReference type="SMART" id="SM00028">
    <property type="entry name" value="TPR"/>
    <property type="match status" value="4"/>
</dbReference>
<dbReference type="EMBL" id="CP021056">
    <property type="protein sequence ID" value="QXE24340.1"/>
    <property type="molecule type" value="Genomic_DNA"/>
</dbReference>
<keyword evidence="4 6" id="KW-0802">TPR repeat</keyword>
<dbReference type="KEGG" id="rsin:B6N60_03045"/>
<comment type="subcellular location">
    <subcellularLocation>
        <location evidence="1">Cytoplasm</location>
    </subcellularLocation>
</comment>
<organism evidence="8 9">
    <name type="scientific">Richelia sinica FACHB-800</name>
    <dbReference type="NCBI Taxonomy" id="1357546"/>
    <lineage>
        <taxon>Bacteria</taxon>
        <taxon>Bacillati</taxon>
        <taxon>Cyanobacteriota</taxon>
        <taxon>Cyanophyceae</taxon>
        <taxon>Nostocales</taxon>
        <taxon>Nostocaceae</taxon>
        <taxon>Richelia</taxon>
    </lineage>
</organism>
<evidence type="ECO:0000256" key="1">
    <source>
        <dbReference type="ARBA" id="ARBA00004496"/>
    </source>
</evidence>
<keyword evidence="9" id="KW-1185">Reference proteome</keyword>
<evidence type="ECO:0000256" key="5">
    <source>
        <dbReference type="ARBA" id="ARBA00038253"/>
    </source>
</evidence>
<evidence type="ECO:0000256" key="4">
    <source>
        <dbReference type="ARBA" id="ARBA00022803"/>
    </source>
</evidence>
<comment type="similarity">
    <text evidence="5">Belongs to the Rap family.</text>
</comment>
<protein>
    <submittedName>
        <fullName evidence="8">TPR repeat-containing protein</fullName>
    </submittedName>
</protein>
<keyword evidence="7" id="KW-0175">Coiled coil</keyword>
<dbReference type="GO" id="GO:0005737">
    <property type="term" value="C:cytoplasm"/>
    <property type="evidence" value="ECO:0007669"/>
    <property type="project" value="UniProtKB-SubCell"/>
</dbReference>
<dbReference type="PANTHER" id="PTHR46630">
    <property type="entry name" value="TETRATRICOPEPTIDE REPEAT PROTEIN 29"/>
    <property type="match status" value="1"/>
</dbReference>
<dbReference type="RefSeq" id="WP_190604408.1">
    <property type="nucleotide sequence ID" value="NZ_CP021056.1"/>
</dbReference>
<evidence type="ECO:0000256" key="2">
    <source>
        <dbReference type="ARBA" id="ARBA00022490"/>
    </source>
</evidence>